<proteinExistence type="predicted"/>
<keyword evidence="2" id="KW-0812">Transmembrane</keyword>
<evidence type="ECO:0000313" key="3">
    <source>
        <dbReference type="EMBL" id="GLK11098.1"/>
    </source>
</evidence>
<dbReference type="RefSeq" id="WP_271219495.1">
    <property type="nucleotide sequence ID" value="NZ_BAAAVD010000066.1"/>
</dbReference>
<feature type="transmembrane region" description="Helical" evidence="2">
    <location>
        <begin position="168"/>
        <end position="189"/>
    </location>
</feature>
<organism evidence="3 4">
    <name type="scientific">Streptosporangium carneum</name>
    <dbReference type="NCBI Taxonomy" id="47481"/>
    <lineage>
        <taxon>Bacteria</taxon>
        <taxon>Bacillati</taxon>
        <taxon>Actinomycetota</taxon>
        <taxon>Actinomycetes</taxon>
        <taxon>Streptosporangiales</taxon>
        <taxon>Streptosporangiaceae</taxon>
        <taxon>Streptosporangium</taxon>
    </lineage>
</organism>
<dbReference type="AlphaFoldDB" id="A0A9W6MER3"/>
<keyword evidence="4" id="KW-1185">Reference proteome</keyword>
<protein>
    <submittedName>
        <fullName evidence="3">Uncharacterized protein</fullName>
    </submittedName>
</protein>
<reference evidence="3" key="2">
    <citation type="submission" date="2023-01" db="EMBL/GenBank/DDBJ databases">
        <authorList>
            <person name="Sun Q."/>
            <person name="Evtushenko L."/>
        </authorList>
    </citation>
    <scope>NUCLEOTIDE SEQUENCE</scope>
    <source>
        <strain evidence="3">VKM Ac-2007</strain>
    </source>
</reference>
<name>A0A9W6MER3_9ACTN</name>
<evidence type="ECO:0000256" key="2">
    <source>
        <dbReference type="SAM" id="Phobius"/>
    </source>
</evidence>
<feature type="transmembrane region" description="Helical" evidence="2">
    <location>
        <begin position="92"/>
        <end position="122"/>
    </location>
</feature>
<reference evidence="3" key="1">
    <citation type="journal article" date="2014" name="Int. J. Syst. Evol. Microbiol.">
        <title>Complete genome sequence of Corynebacterium casei LMG S-19264T (=DSM 44701T), isolated from a smear-ripened cheese.</title>
        <authorList>
            <consortium name="US DOE Joint Genome Institute (JGI-PGF)"/>
            <person name="Walter F."/>
            <person name="Albersmeier A."/>
            <person name="Kalinowski J."/>
            <person name="Ruckert C."/>
        </authorList>
    </citation>
    <scope>NUCLEOTIDE SEQUENCE</scope>
    <source>
        <strain evidence="3">VKM Ac-2007</strain>
    </source>
</reference>
<accession>A0A9W6MER3</accession>
<keyword evidence="2" id="KW-1133">Transmembrane helix</keyword>
<feature type="region of interest" description="Disordered" evidence="1">
    <location>
        <begin position="326"/>
        <end position="388"/>
    </location>
</feature>
<feature type="transmembrane region" description="Helical" evidence="2">
    <location>
        <begin position="195"/>
        <end position="216"/>
    </location>
</feature>
<gene>
    <name evidence="3" type="ORF">GCM10017600_45040</name>
</gene>
<feature type="compositionally biased region" description="Basic and acidic residues" evidence="1">
    <location>
        <begin position="355"/>
        <end position="378"/>
    </location>
</feature>
<evidence type="ECO:0000313" key="4">
    <source>
        <dbReference type="Proteomes" id="UP001143474"/>
    </source>
</evidence>
<keyword evidence="2" id="KW-0472">Membrane</keyword>
<dbReference type="EMBL" id="BSEV01000010">
    <property type="protein sequence ID" value="GLK11098.1"/>
    <property type="molecule type" value="Genomic_DNA"/>
</dbReference>
<dbReference type="Proteomes" id="UP001143474">
    <property type="component" value="Unassembled WGS sequence"/>
</dbReference>
<comment type="caution">
    <text evidence="3">The sequence shown here is derived from an EMBL/GenBank/DDBJ whole genome shotgun (WGS) entry which is preliminary data.</text>
</comment>
<feature type="transmembrane region" description="Helical" evidence="2">
    <location>
        <begin position="64"/>
        <end position="80"/>
    </location>
</feature>
<evidence type="ECO:0000256" key="1">
    <source>
        <dbReference type="SAM" id="MobiDB-lite"/>
    </source>
</evidence>
<sequence length="388" mass="41470">MTAREPSAAPRAGVPHGRWRLVKEGERLAEDFDAASRALDDFGTACEEAARPVRRPGLHRRAETWQYALLATLLAALLTWESLRILAEVTPAALAALCGALLALTLISSASWAGGGHSLLWAKVQRSGRPSRGERSAAPASSSLASASPASASLASVSRAGRRGSTGVMPADVMFFACSAACAGWTALWLNAEGLSGPVAACGVVLTLVVLAVFFLSRMRFGELIRAEVPSAPTARPLRQVRADRERARRRLRRHRRRWSAIAHECALQAGADDQAVVAGLIGARDEEALVPRADLHGPYAVILWSLIRCHPLRLDSRFAALCERSHAPDGPSRDPNRRTREAQGSDGQWGGGSDEQRGQDDGGRAAEDGGEQQKHPPADVPVLDVHD</sequence>
<feature type="compositionally biased region" description="Basic and acidic residues" evidence="1">
    <location>
        <begin position="326"/>
        <end position="344"/>
    </location>
</feature>